<evidence type="ECO:0000313" key="1">
    <source>
        <dbReference type="EMBL" id="SDM52880.1"/>
    </source>
</evidence>
<dbReference type="AlphaFoldDB" id="A0A1G9TYM1"/>
<protein>
    <submittedName>
        <fullName evidence="1">Uncharacterized protein</fullName>
    </submittedName>
</protein>
<dbReference type="Proteomes" id="UP000198552">
    <property type="component" value="Unassembled WGS sequence"/>
</dbReference>
<accession>A0A1G9TYM1</accession>
<dbReference type="EMBL" id="FNHP01000007">
    <property type="protein sequence ID" value="SDM52880.1"/>
    <property type="molecule type" value="Genomic_DNA"/>
</dbReference>
<proteinExistence type="predicted"/>
<dbReference type="STRING" id="1527607.SAMN05428957_10780"/>
<gene>
    <name evidence="1" type="ORF">SAMN05428957_10780</name>
</gene>
<evidence type="ECO:0000313" key="2">
    <source>
        <dbReference type="Proteomes" id="UP000198552"/>
    </source>
</evidence>
<sequence>MPSTQSTYHAPVFEPTVDELAALKQLEIELVMTMPEALRQHLSGRLLEWGYIHKTPGGGFAISDSGRKLVQRQNN</sequence>
<reference evidence="2" key="1">
    <citation type="submission" date="2016-10" db="EMBL/GenBank/DDBJ databases">
        <authorList>
            <person name="Varghese N."/>
            <person name="Submissions S."/>
        </authorList>
    </citation>
    <scope>NUCLEOTIDE SEQUENCE [LARGE SCALE GENOMIC DNA]</scope>
    <source>
        <strain evidence="2">EPL6</strain>
    </source>
</reference>
<organism evidence="1 2">
    <name type="scientific">Oryzisolibacter propanilivorax</name>
    <dbReference type="NCBI Taxonomy" id="1527607"/>
    <lineage>
        <taxon>Bacteria</taxon>
        <taxon>Pseudomonadati</taxon>
        <taxon>Pseudomonadota</taxon>
        <taxon>Betaproteobacteria</taxon>
        <taxon>Burkholderiales</taxon>
        <taxon>Comamonadaceae</taxon>
        <taxon>Oryzisolibacter</taxon>
    </lineage>
</organism>
<dbReference type="RefSeq" id="WP_091570774.1">
    <property type="nucleotide sequence ID" value="NZ_FNHP01000007.1"/>
</dbReference>
<dbReference type="OrthoDB" id="8795458at2"/>
<name>A0A1G9TYM1_9BURK</name>
<keyword evidence="2" id="KW-1185">Reference proteome</keyword>